<feature type="compositionally biased region" description="Acidic residues" evidence="2">
    <location>
        <begin position="267"/>
        <end position="276"/>
    </location>
</feature>
<feature type="region of interest" description="Disordered" evidence="2">
    <location>
        <begin position="235"/>
        <end position="292"/>
    </location>
</feature>
<dbReference type="InterPro" id="IPR013087">
    <property type="entry name" value="Znf_C2H2_type"/>
</dbReference>
<feature type="compositionally biased region" description="Basic and acidic residues" evidence="2">
    <location>
        <begin position="277"/>
        <end position="292"/>
    </location>
</feature>
<evidence type="ECO:0000256" key="2">
    <source>
        <dbReference type="SAM" id="MobiDB-lite"/>
    </source>
</evidence>
<feature type="domain" description="C2H2-type" evidence="3">
    <location>
        <begin position="133"/>
        <end position="160"/>
    </location>
</feature>
<gene>
    <name evidence="4" type="ORF">MEUPH1_LOCUS25283</name>
</gene>
<evidence type="ECO:0000259" key="3">
    <source>
        <dbReference type="PROSITE" id="PS50157"/>
    </source>
</evidence>
<reference evidence="4 5" key="1">
    <citation type="submission" date="2023-01" db="EMBL/GenBank/DDBJ databases">
        <authorList>
            <person name="Whitehead M."/>
        </authorList>
    </citation>
    <scope>NUCLEOTIDE SEQUENCE [LARGE SCALE GENOMIC DNA]</scope>
</reference>
<feature type="compositionally biased region" description="Polar residues" evidence="2">
    <location>
        <begin position="196"/>
        <end position="205"/>
    </location>
</feature>
<evidence type="ECO:0000256" key="1">
    <source>
        <dbReference type="PROSITE-ProRule" id="PRU00042"/>
    </source>
</evidence>
<dbReference type="Proteomes" id="UP001160148">
    <property type="component" value="Unassembled WGS sequence"/>
</dbReference>
<dbReference type="EMBL" id="CARXXK010000871">
    <property type="protein sequence ID" value="CAI6371255.1"/>
    <property type="molecule type" value="Genomic_DNA"/>
</dbReference>
<feature type="region of interest" description="Disordered" evidence="2">
    <location>
        <begin position="177"/>
        <end position="219"/>
    </location>
</feature>
<dbReference type="GO" id="GO:0008270">
    <property type="term" value="F:zinc ion binding"/>
    <property type="evidence" value="ECO:0007669"/>
    <property type="project" value="UniProtKB-KW"/>
</dbReference>
<comment type="caution">
    <text evidence="4">The sequence shown here is derived from an EMBL/GenBank/DDBJ whole genome shotgun (WGS) entry which is preliminary data.</text>
</comment>
<organism evidence="4 5">
    <name type="scientific">Macrosiphum euphorbiae</name>
    <name type="common">potato aphid</name>
    <dbReference type="NCBI Taxonomy" id="13131"/>
    <lineage>
        <taxon>Eukaryota</taxon>
        <taxon>Metazoa</taxon>
        <taxon>Ecdysozoa</taxon>
        <taxon>Arthropoda</taxon>
        <taxon>Hexapoda</taxon>
        <taxon>Insecta</taxon>
        <taxon>Pterygota</taxon>
        <taxon>Neoptera</taxon>
        <taxon>Paraneoptera</taxon>
        <taxon>Hemiptera</taxon>
        <taxon>Sternorrhyncha</taxon>
        <taxon>Aphidomorpha</taxon>
        <taxon>Aphidoidea</taxon>
        <taxon>Aphididae</taxon>
        <taxon>Macrosiphini</taxon>
        <taxon>Macrosiphum</taxon>
    </lineage>
</organism>
<name>A0AAV0XRX8_9HEMI</name>
<keyword evidence="5" id="KW-1185">Reference proteome</keyword>
<proteinExistence type="predicted"/>
<dbReference type="PROSITE" id="PS50157">
    <property type="entry name" value="ZINC_FINGER_C2H2_2"/>
    <property type="match status" value="1"/>
</dbReference>
<feature type="region of interest" description="Disordered" evidence="2">
    <location>
        <begin position="107"/>
        <end position="128"/>
    </location>
</feature>
<keyword evidence="1" id="KW-0479">Metal-binding</keyword>
<dbReference type="AlphaFoldDB" id="A0AAV0XRX8"/>
<evidence type="ECO:0000313" key="5">
    <source>
        <dbReference type="Proteomes" id="UP001160148"/>
    </source>
</evidence>
<sequence length="321" mass="36543">MGDEVVVIVTSADHMCKKCTTILNHIDKLEYDLELVKNAMFSQIQKKYGILPPYQAIKDDEIVNRHLKSEELLEQPKVLSGLRVGVSPTVTTPAVITPVQTPLKCLKTKQQQHQQQQQQPPSQQKSSNKMKQYKCAFCGFQSKDLGHVRLHLRTHENNKEPKKTILNQTVGNALTTERETEDSCMVTTKVMKPKPSKTQENNHQAESMDIDEHQKDNNKGTVDMDMMFNDYVPTEGSADIKQEKDTENSQKYETVNEAKLKIKPEPAQEETSDEEKEENKEDTTILKQEEADQKIPYVKKEVDENNANVGNKTGDLDVESM</sequence>
<keyword evidence="1" id="KW-0862">Zinc</keyword>
<protein>
    <recommendedName>
        <fullName evidence="3">C2H2-type domain-containing protein</fullName>
    </recommendedName>
</protein>
<evidence type="ECO:0000313" key="4">
    <source>
        <dbReference type="EMBL" id="CAI6371255.1"/>
    </source>
</evidence>
<accession>A0AAV0XRX8</accession>
<feature type="compositionally biased region" description="Basic and acidic residues" evidence="2">
    <location>
        <begin position="238"/>
        <end position="266"/>
    </location>
</feature>
<keyword evidence="1" id="KW-0863">Zinc-finger</keyword>